<proteinExistence type="predicted"/>
<dbReference type="Proteomes" id="UP000313359">
    <property type="component" value="Unassembled WGS sequence"/>
</dbReference>
<evidence type="ECO:0000256" key="1">
    <source>
        <dbReference type="SAM" id="MobiDB-lite"/>
    </source>
</evidence>
<feature type="compositionally biased region" description="Basic and acidic residues" evidence="1">
    <location>
        <begin position="184"/>
        <end position="194"/>
    </location>
</feature>
<feature type="compositionally biased region" description="Basic and acidic residues" evidence="1">
    <location>
        <begin position="75"/>
        <end position="98"/>
    </location>
</feature>
<feature type="compositionally biased region" description="Low complexity" evidence="1">
    <location>
        <begin position="35"/>
        <end position="62"/>
    </location>
</feature>
<evidence type="ECO:0000313" key="2">
    <source>
        <dbReference type="EMBL" id="RPD61132.1"/>
    </source>
</evidence>
<dbReference type="AlphaFoldDB" id="A0A5C2SBC4"/>
<feature type="region of interest" description="Disordered" evidence="1">
    <location>
        <begin position="35"/>
        <end position="158"/>
    </location>
</feature>
<protein>
    <submittedName>
        <fullName evidence="2">Uncharacterized protein</fullName>
    </submittedName>
</protein>
<gene>
    <name evidence="2" type="ORF">L227DRAFT_652894</name>
</gene>
<name>A0A5C2SBC4_9APHY</name>
<keyword evidence="3" id="KW-1185">Reference proteome</keyword>
<evidence type="ECO:0000313" key="3">
    <source>
        <dbReference type="Proteomes" id="UP000313359"/>
    </source>
</evidence>
<accession>A0A5C2SBC4</accession>
<sequence length="296" mass="32481">MLSMICSAINSMHSPSSHAPSSRPSLLRACSLSLPSQPLPSARCRPRAPSSTARSRSGTPSTHWNPPVPDDDEVVCGRERLDTSGDPRLDKAYAEKLKGHQLSPIGSPHGSKTRPSSPVGPAPVSASSQSGYFPPPGLVEGWPPNVDTTNHPADKNHVTGLDEDEFEAKFVSMDQICKPRQPKPKPEDQPDGPKRSGGALQRKLVDILRQRPYFGSYACPIECTGFRCANCKALKFSGNLLAAKIGQRTANARLLRVTPHSEWPYVEDRRKVLRLQDSYRRGSERALAELSLQYWL</sequence>
<organism evidence="2 3">
    <name type="scientific">Lentinus tigrinus ALCF2SS1-6</name>
    <dbReference type="NCBI Taxonomy" id="1328759"/>
    <lineage>
        <taxon>Eukaryota</taxon>
        <taxon>Fungi</taxon>
        <taxon>Dikarya</taxon>
        <taxon>Basidiomycota</taxon>
        <taxon>Agaricomycotina</taxon>
        <taxon>Agaricomycetes</taxon>
        <taxon>Polyporales</taxon>
        <taxon>Polyporaceae</taxon>
        <taxon>Lentinus</taxon>
    </lineage>
</organism>
<reference evidence="2" key="1">
    <citation type="journal article" date="2018" name="Genome Biol. Evol.">
        <title>Genomics and development of Lentinus tigrinus, a white-rot wood-decaying mushroom with dimorphic fruiting bodies.</title>
        <authorList>
            <person name="Wu B."/>
            <person name="Xu Z."/>
            <person name="Knudson A."/>
            <person name="Carlson A."/>
            <person name="Chen N."/>
            <person name="Kovaka S."/>
            <person name="LaButti K."/>
            <person name="Lipzen A."/>
            <person name="Pennachio C."/>
            <person name="Riley R."/>
            <person name="Schakwitz W."/>
            <person name="Umezawa K."/>
            <person name="Ohm R.A."/>
            <person name="Grigoriev I.V."/>
            <person name="Nagy L.G."/>
            <person name="Gibbons J."/>
            <person name="Hibbett D."/>
        </authorList>
    </citation>
    <scope>NUCLEOTIDE SEQUENCE [LARGE SCALE GENOMIC DNA]</scope>
    <source>
        <strain evidence="2">ALCF2SS1-6</strain>
    </source>
</reference>
<dbReference type="EMBL" id="ML122263">
    <property type="protein sequence ID" value="RPD61132.1"/>
    <property type="molecule type" value="Genomic_DNA"/>
</dbReference>
<feature type="compositionally biased region" description="Low complexity" evidence="1">
    <location>
        <begin position="115"/>
        <end position="131"/>
    </location>
</feature>
<dbReference type="OrthoDB" id="10396905at2759"/>
<feature type="region of interest" description="Disordered" evidence="1">
    <location>
        <begin position="175"/>
        <end position="199"/>
    </location>
</feature>